<dbReference type="STRING" id="1514971.AUR64_06230"/>
<gene>
    <name evidence="1" type="ORF">AUR64_06230</name>
</gene>
<accession>A0A0W1RBL2</accession>
<evidence type="ECO:0000313" key="1">
    <source>
        <dbReference type="EMBL" id="KTG10785.1"/>
    </source>
</evidence>
<proteinExistence type="predicted"/>
<keyword evidence="2" id="KW-1185">Reference proteome</keyword>
<reference evidence="1 2" key="1">
    <citation type="submission" date="2015-12" db="EMBL/GenBank/DDBJ databases">
        <title>Haloprofundus marisrubri gen. nov., sp. nov., an extremely halophilic archaeon isolated from the Discovery deep brine-seawater interface in the Red Sea.</title>
        <authorList>
            <person name="Zhang G."/>
            <person name="Stingl U."/>
            <person name="Rashid M."/>
        </authorList>
    </citation>
    <scope>NUCLEOTIDE SEQUENCE [LARGE SCALE GENOMIC DNA]</scope>
    <source>
        <strain evidence="1 2">SB9</strain>
    </source>
</reference>
<dbReference type="EMBL" id="LOPU01000016">
    <property type="protein sequence ID" value="KTG10785.1"/>
    <property type="molecule type" value="Genomic_DNA"/>
</dbReference>
<organism evidence="1 2">
    <name type="scientific">Haloprofundus marisrubri</name>
    <dbReference type="NCBI Taxonomy" id="1514971"/>
    <lineage>
        <taxon>Archaea</taxon>
        <taxon>Methanobacteriati</taxon>
        <taxon>Methanobacteriota</taxon>
        <taxon>Stenosarchaea group</taxon>
        <taxon>Halobacteria</taxon>
        <taxon>Halobacteriales</taxon>
        <taxon>Haloferacaceae</taxon>
        <taxon>Haloprofundus</taxon>
    </lineage>
</organism>
<dbReference type="InterPro" id="IPR011051">
    <property type="entry name" value="RmlC_Cupin_sf"/>
</dbReference>
<dbReference type="Proteomes" id="UP000054387">
    <property type="component" value="Unassembled WGS sequence"/>
</dbReference>
<dbReference type="InterPro" id="IPR014710">
    <property type="entry name" value="RmlC-like_jellyroll"/>
</dbReference>
<evidence type="ECO:0000313" key="2">
    <source>
        <dbReference type="Proteomes" id="UP000054387"/>
    </source>
</evidence>
<name>A0A0W1RBL2_9EURY</name>
<dbReference type="AlphaFoldDB" id="A0A0W1RBL2"/>
<dbReference type="OrthoDB" id="189706at2157"/>
<sequence length="130" mass="14197">MKIAKEEIPTKIDSPNAVAQHGRGFGEATGYEAIAAERFTISEGTDISGLLEGLEDDLCQSPHWGYVVDGALTVTYADGSEEADEGGDMFYWPPGHTLRADEDTEFVLFSPQHEHGEVLDHVLNKMEESA</sequence>
<evidence type="ECO:0008006" key="3">
    <source>
        <dbReference type="Google" id="ProtNLM"/>
    </source>
</evidence>
<comment type="caution">
    <text evidence="1">The sequence shown here is derived from an EMBL/GenBank/DDBJ whole genome shotgun (WGS) entry which is preliminary data.</text>
</comment>
<dbReference type="RefSeq" id="WP_058580583.1">
    <property type="nucleotide sequence ID" value="NZ_LOPU01000016.1"/>
</dbReference>
<dbReference type="Gene3D" id="2.60.120.10">
    <property type="entry name" value="Jelly Rolls"/>
    <property type="match status" value="1"/>
</dbReference>
<protein>
    <recommendedName>
        <fullName evidence="3">Cupin domain-containing protein</fullName>
    </recommendedName>
</protein>
<dbReference type="SUPFAM" id="SSF51182">
    <property type="entry name" value="RmlC-like cupins"/>
    <property type="match status" value="1"/>
</dbReference>